<gene>
    <name evidence="1" type="ORF">FRZ61_19320</name>
</gene>
<dbReference type="AlphaFoldDB" id="A0A5J6MYG9"/>
<sequence length="87" mass="9833">MASTVLPGTGIRLDPDRIEKIEIACVDETRVEVRIFSVGEEAPRLFAFPDKPAAIAFYRDVWRLRSGQTLDDQQIQRLMEENGAELA</sequence>
<evidence type="ECO:0000313" key="1">
    <source>
        <dbReference type="EMBL" id="QEX22003.1"/>
    </source>
</evidence>
<accession>A0A5J6MYG9</accession>
<dbReference type="Proteomes" id="UP000325797">
    <property type="component" value="Chromosome"/>
</dbReference>
<organism evidence="1 2">
    <name type="scientific">Hypericibacter adhaerens</name>
    <dbReference type="NCBI Taxonomy" id="2602016"/>
    <lineage>
        <taxon>Bacteria</taxon>
        <taxon>Pseudomonadati</taxon>
        <taxon>Pseudomonadota</taxon>
        <taxon>Alphaproteobacteria</taxon>
        <taxon>Rhodospirillales</taxon>
        <taxon>Dongiaceae</taxon>
        <taxon>Hypericibacter</taxon>
    </lineage>
</organism>
<name>A0A5J6MYG9_9PROT</name>
<dbReference type="OrthoDB" id="9867150at2"/>
<dbReference type="RefSeq" id="WP_151116986.1">
    <property type="nucleotide sequence ID" value="NZ_CP042582.1"/>
</dbReference>
<protein>
    <submittedName>
        <fullName evidence="1">Uncharacterized protein</fullName>
    </submittedName>
</protein>
<evidence type="ECO:0000313" key="2">
    <source>
        <dbReference type="Proteomes" id="UP000325797"/>
    </source>
</evidence>
<dbReference type="EMBL" id="CP042582">
    <property type="protein sequence ID" value="QEX22003.1"/>
    <property type="molecule type" value="Genomic_DNA"/>
</dbReference>
<dbReference type="KEGG" id="hadh:FRZ61_19320"/>
<proteinExistence type="predicted"/>
<keyword evidence="2" id="KW-1185">Reference proteome</keyword>
<reference evidence="1 2" key="1">
    <citation type="submission" date="2019-08" db="EMBL/GenBank/DDBJ databases">
        <title>Hyperibacter terrae gen. nov., sp. nov. and Hyperibacter viscosus sp. nov., two new members in the family Rhodospirillaceae isolated from the rhizosphere of Hypericum perforatum.</title>
        <authorList>
            <person name="Noviana Z."/>
        </authorList>
    </citation>
    <scope>NUCLEOTIDE SEQUENCE [LARGE SCALE GENOMIC DNA]</scope>
    <source>
        <strain evidence="1 2">R5959</strain>
    </source>
</reference>